<organism evidence="1 2">
    <name type="scientific">Laetiporus sulphureus 93-53</name>
    <dbReference type="NCBI Taxonomy" id="1314785"/>
    <lineage>
        <taxon>Eukaryota</taxon>
        <taxon>Fungi</taxon>
        <taxon>Dikarya</taxon>
        <taxon>Basidiomycota</taxon>
        <taxon>Agaricomycotina</taxon>
        <taxon>Agaricomycetes</taxon>
        <taxon>Polyporales</taxon>
        <taxon>Laetiporus</taxon>
    </lineage>
</organism>
<gene>
    <name evidence="1" type="ORF">LAESUDRAFT_733010</name>
</gene>
<dbReference type="Proteomes" id="UP000076871">
    <property type="component" value="Unassembled WGS sequence"/>
</dbReference>
<dbReference type="GeneID" id="63827392"/>
<evidence type="ECO:0000313" key="2">
    <source>
        <dbReference type="Proteomes" id="UP000076871"/>
    </source>
</evidence>
<sequence>MHAPQQPQARSGPHQLRSVASLTVSLAVPSTYVILNPISSSLRYHHLPQTPFRPIPSVLISPGSLTATAT</sequence>
<protein>
    <submittedName>
        <fullName evidence="1">Uncharacterized protein</fullName>
    </submittedName>
</protein>
<dbReference type="EMBL" id="KV427737">
    <property type="protein sequence ID" value="KZS99665.1"/>
    <property type="molecule type" value="Genomic_DNA"/>
</dbReference>
<evidence type="ECO:0000313" key="1">
    <source>
        <dbReference type="EMBL" id="KZS99665.1"/>
    </source>
</evidence>
<accession>A0A165AU33</accession>
<dbReference type="InParanoid" id="A0A165AU33"/>
<name>A0A165AU33_9APHY</name>
<dbReference type="AlphaFoldDB" id="A0A165AU33"/>
<reference evidence="1 2" key="1">
    <citation type="journal article" date="2016" name="Mol. Biol. Evol.">
        <title>Comparative Genomics of Early-Diverging Mushroom-Forming Fungi Provides Insights into the Origins of Lignocellulose Decay Capabilities.</title>
        <authorList>
            <person name="Nagy L.G."/>
            <person name="Riley R."/>
            <person name="Tritt A."/>
            <person name="Adam C."/>
            <person name="Daum C."/>
            <person name="Floudas D."/>
            <person name="Sun H."/>
            <person name="Yadav J.S."/>
            <person name="Pangilinan J."/>
            <person name="Larsson K.H."/>
            <person name="Matsuura K."/>
            <person name="Barry K."/>
            <person name="Labutti K."/>
            <person name="Kuo R."/>
            <person name="Ohm R.A."/>
            <person name="Bhattacharya S.S."/>
            <person name="Shirouzu T."/>
            <person name="Yoshinaga Y."/>
            <person name="Martin F.M."/>
            <person name="Grigoriev I.V."/>
            <person name="Hibbett D.S."/>
        </authorList>
    </citation>
    <scope>NUCLEOTIDE SEQUENCE [LARGE SCALE GENOMIC DNA]</scope>
    <source>
        <strain evidence="1 2">93-53</strain>
    </source>
</reference>
<proteinExistence type="predicted"/>
<keyword evidence="2" id="KW-1185">Reference proteome</keyword>
<dbReference type="RefSeq" id="XP_040757406.1">
    <property type="nucleotide sequence ID" value="XM_040910363.1"/>
</dbReference>